<keyword evidence="1" id="KW-0328">Glycosyltransferase</keyword>
<keyword evidence="4" id="KW-1185">Reference proteome</keyword>
<name>A0ABS6TDX0_9ENTE</name>
<evidence type="ECO:0008006" key="5">
    <source>
        <dbReference type="Google" id="ProtNLM"/>
    </source>
</evidence>
<proteinExistence type="predicted"/>
<evidence type="ECO:0000256" key="1">
    <source>
        <dbReference type="ARBA" id="ARBA00022676"/>
    </source>
</evidence>
<keyword evidence="2" id="KW-0808">Transferase</keyword>
<evidence type="ECO:0000313" key="4">
    <source>
        <dbReference type="Proteomes" id="UP000774130"/>
    </source>
</evidence>
<evidence type="ECO:0000256" key="2">
    <source>
        <dbReference type="ARBA" id="ARBA00022679"/>
    </source>
</evidence>
<dbReference type="RefSeq" id="WP_218326057.1">
    <property type="nucleotide sequence ID" value="NZ_JAHUZB010000003.1"/>
</dbReference>
<gene>
    <name evidence="3" type="ORF">KUA55_10070</name>
</gene>
<dbReference type="PANTHER" id="PTHR48043">
    <property type="entry name" value="EG:EG0003.4 PROTEIN-RELATED"/>
    <property type="match status" value="1"/>
</dbReference>
<protein>
    <recommendedName>
        <fullName evidence="5">Glycosyl transferase</fullName>
    </recommendedName>
</protein>
<accession>A0ABS6TDX0</accession>
<dbReference type="PANTHER" id="PTHR48043:SF145">
    <property type="entry name" value="FI06409P-RELATED"/>
    <property type="match status" value="1"/>
</dbReference>
<organism evidence="3 4">
    <name type="scientific">Enterococcus alishanensis</name>
    <dbReference type="NCBI Taxonomy" id="1303817"/>
    <lineage>
        <taxon>Bacteria</taxon>
        <taxon>Bacillati</taxon>
        <taxon>Bacillota</taxon>
        <taxon>Bacilli</taxon>
        <taxon>Lactobacillales</taxon>
        <taxon>Enterococcaceae</taxon>
        <taxon>Enterococcus</taxon>
    </lineage>
</organism>
<dbReference type="EMBL" id="JAHUZB010000003">
    <property type="protein sequence ID" value="MBV7391029.1"/>
    <property type="molecule type" value="Genomic_DNA"/>
</dbReference>
<dbReference type="Proteomes" id="UP000774130">
    <property type="component" value="Unassembled WGS sequence"/>
</dbReference>
<sequence length="383" mass="43848">MVEVAKELRQLNAACFFVAYSKKFAYLIEEAGFEVSYLKPLTSEKLAENMMKFDQGKSLKIPFSQELVEKRVAAEIDFIKNNQIDKVVIGTSMTLFLSARICQVPLIYVKPFAYSEPQITSGQIFNESFIGILISRAILKFRYVPKAFRQIEKQYQQKVFHRTLDLLEADLNLVTSYPELTGVTKLPANYQFVGFVYGKLSAEIPEKILELRRNSQTLIYFAMGSSANRPLILKLLKILTQLPYTFICPVAYYLPEYKNKKFAENVYIFDWLPTEKVNSLIDLSFIHGGEGTIQTACLSGKPFIGLGLQMEQRYNLKISQKYGNGYQLSKHDITQEKLEKILELVLTDSTIQKKAEILKQKLLKKSFNGAKKAAEIILEYPNK</sequence>
<dbReference type="Pfam" id="PF00201">
    <property type="entry name" value="UDPGT"/>
    <property type="match status" value="1"/>
</dbReference>
<dbReference type="InterPro" id="IPR002213">
    <property type="entry name" value="UDP_glucos_trans"/>
</dbReference>
<dbReference type="InterPro" id="IPR050271">
    <property type="entry name" value="UDP-glycosyltransferase"/>
</dbReference>
<evidence type="ECO:0000313" key="3">
    <source>
        <dbReference type="EMBL" id="MBV7391029.1"/>
    </source>
</evidence>
<comment type="caution">
    <text evidence="3">The sequence shown here is derived from an EMBL/GenBank/DDBJ whole genome shotgun (WGS) entry which is preliminary data.</text>
</comment>
<reference evidence="3 4" key="1">
    <citation type="submission" date="2021-06" db="EMBL/GenBank/DDBJ databases">
        <title>Enterococcus alishanensis sp. nov., a novel lactic acid bacterium isolated from fresh coffee beans.</title>
        <authorList>
            <person name="Chen Y.-S."/>
        </authorList>
    </citation>
    <scope>NUCLEOTIDE SEQUENCE [LARGE SCALE GENOMIC DNA]</scope>
    <source>
        <strain evidence="3 4">ALS3</strain>
    </source>
</reference>